<dbReference type="InterPro" id="IPR009057">
    <property type="entry name" value="Homeodomain-like_sf"/>
</dbReference>
<dbReference type="InterPro" id="IPR001647">
    <property type="entry name" value="HTH_TetR"/>
</dbReference>
<dbReference type="GO" id="GO:0003700">
    <property type="term" value="F:DNA-binding transcription factor activity"/>
    <property type="evidence" value="ECO:0007669"/>
    <property type="project" value="TreeGrafter"/>
</dbReference>
<keyword evidence="1" id="KW-0805">Transcription regulation</keyword>
<evidence type="ECO:0000256" key="1">
    <source>
        <dbReference type="ARBA" id="ARBA00023015"/>
    </source>
</evidence>
<reference evidence="6 7" key="2">
    <citation type="submission" date="2019-09" db="EMBL/GenBank/DDBJ databases">
        <authorList>
            <person name="Jin C."/>
        </authorList>
    </citation>
    <scope>NUCLEOTIDE SEQUENCE [LARGE SCALE GENOMIC DNA]</scope>
    <source>
        <strain evidence="6 7">BN130099</strain>
    </source>
</reference>
<dbReference type="AlphaFoldDB" id="A0A5B1LJG9"/>
<dbReference type="Proteomes" id="UP000325003">
    <property type="component" value="Unassembled WGS sequence"/>
</dbReference>
<feature type="DNA-binding region" description="H-T-H motif" evidence="4">
    <location>
        <begin position="51"/>
        <end position="70"/>
    </location>
</feature>
<evidence type="ECO:0000313" key="7">
    <source>
        <dbReference type="Proteomes" id="UP000325003"/>
    </source>
</evidence>
<dbReference type="GO" id="GO:0000976">
    <property type="term" value="F:transcription cis-regulatory region binding"/>
    <property type="evidence" value="ECO:0007669"/>
    <property type="project" value="TreeGrafter"/>
</dbReference>
<sequence>MVVPDVDNVNIKTSDDRYDAAVSSYHHGNLREALVQTAVELGREKGPDGIVIREVARRTGVSHNAAYRHFADRDDLVREVARAGQLGLADLMLTRMRRVRVKDPVERARRRLREVGKAYVEYSLAEPGLFAVAFSGVSLPDLIGPYEHLSDALDECVAAGFLSPAKREGAELPCWAGVHGFAMLYSTGPLQDTPRRERDADLNRLLDRIDDSLRS</sequence>
<dbReference type="SUPFAM" id="SSF48498">
    <property type="entry name" value="Tetracyclin repressor-like, C-terminal domain"/>
    <property type="match status" value="1"/>
</dbReference>
<evidence type="ECO:0000256" key="3">
    <source>
        <dbReference type="ARBA" id="ARBA00023163"/>
    </source>
</evidence>
<organism evidence="6 7">
    <name type="scientific">Nocardioides humilatus</name>
    <dbReference type="NCBI Taxonomy" id="2607660"/>
    <lineage>
        <taxon>Bacteria</taxon>
        <taxon>Bacillati</taxon>
        <taxon>Actinomycetota</taxon>
        <taxon>Actinomycetes</taxon>
        <taxon>Propionibacteriales</taxon>
        <taxon>Nocardioidaceae</taxon>
        <taxon>Nocardioides</taxon>
    </lineage>
</organism>
<dbReference type="SUPFAM" id="SSF46689">
    <property type="entry name" value="Homeodomain-like"/>
    <property type="match status" value="1"/>
</dbReference>
<evidence type="ECO:0000259" key="5">
    <source>
        <dbReference type="PROSITE" id="PS50977"/>
    </source>
</evidence>
<dbReference type="InterPro" id="IPR050109">
    <property type="entry name" value="HTH-type_TetR-like_transc_reg"/>
</dbReference>
<evidence type="ECO:0000256" key="4">
    <source>
        <dbReference type="PROSITE-ProRule" id="PRU00335"/>
    </source>
</evidence>
<dbReference type="Pfam" id="PF13305">
    <property type="entry name" value="TetR_C_33"/>
    <property type="match status" value="1"/>
</dbReference>
<name>A0A5B1LJG9_9ACTN</name>
<keyword evidence="3" id="KW-0804">Transcription</keyword>
<gene>
    <name evidence="6" type="ORF">F0U44_07495</name>
</gene>
<dbReference type="InterPro" id="IPR036271">
    <property type="entry name" value="Tet_transcr_reg_TetR-rel_C_sf"/>
</dbReference>
<accession>A0A5B1LJG9</accession>
<evidence type="ECO:0000256" key="2">
    <source>
        <dbReference type="ARBA" id="ARBA00023125"/>
    </source>
</evidence>
<dbReference type="Gene3D" id="1.10.357.10">
    <property type="entry name" value="Tetracycline Repressor, domain 2"/>
    <property type="match status" value="1"/>
</dbReference>
<dbReference type="EMBL" id="VUJV01000002">
    <property type="protein sequence ID" value="KAA1420348.1"/>
    <property type="molecule type" value="Genomic_DNA"/>
</dbReference>
<protein>
    <submittedName>
        <fullName evidence="6">TetR/AcrR family transcriptional regulator</fullName>
    </submittedName>
</protein>
<dbReference type="InterPro" id="IPR025996">
    <property type="entry name" value="MT1864/Rv1816-like_C"/>
</dbReference>
<dbReference type="PANTHER" id="PTHR30055">
    <property type="entry name" value="HTH-TYPE TRANSCRIPTIONAL REGULATOR RUTR"/>
    <property type="match status" value="1"/>
</dbReference>
<dbReference type="Pfam" id="PF00440">
    <property type="entry name" value="TetR_N"/>
    <property type="match status" value="1"/>
</dbReference>
<dbReference type="PRINTS" id="PR00455">
    <property type="entry name" value="HTHTETR"/>
</dbReference>
<comment type="caution">
    <text evidence="6">The sequence shown here is derived from an EMBL/GenBank/DDBJ whole genome shotgun (WGS) entry which is preliminary data.</text>
</comment>
<evidence type="ECO:0000313" key="6">
    <source>
        <dbReference type="EMBL" id="KAA1420348.1"/>
    </source>
</evidence>
<keyword evidence="7" id="KW-1185">Reference proteome</keyword>
<keyword evidence="2 4" id="KW-0238">DNA-binding</keyword>
<feature type="domain" description="HTH tetR-type" evidence="5">
    <location>
        <begin position="28"/>
        <end position="88"/>
    </location>
</feature>
<dbReference type="PROSITE" id="PS50977">
    <property type="entry name" value="HTH_TETR_2"/>
    <property type="match status" value="1"/>
</dbReference>
<dbReference type="PANTHER" id="PTHR30055:SF220">
    <property type="entry name" value="TETR-FAMILY REGULATORY PROTEIN"/>
    <property type="match status" value="1"/>
</dbReference>
<proteinExistence type="predicted"/>
<reference evidence="6 7" key="1">
    <citation type="submission" date="2019-09" db="EMBL/GenBank/DDBJ databases">
        <title>Nocardioides panacisoli sp. nov., isolated from the soil of a ginseng field.</title>
        <authorList>
            <person name="Cho C."/>
        </authorList>
    </citation>
    <scope>NUCLEOTIDE SEQUENCE [LARGE SCALE GENOMIC DNA]</scope>
    <source>
        <strain evidence="6 7">BN130099</strain>
    </source>
</reference>